<dbReference type="InterPro" id="IPR011333">
    <property type="entry name" value="SKP1/BTB/POZ_sf"/>
</dbReference>
<reference evidence="4 5" key="1">
    <citation type="journal article" date="2012" name="Science">
        <title>The Paleozoic origin of enzymatic lignin decomposition reconstructed from 31 fungal genomes.</title>
        <authorList>
            <person name="Floudas D."/>
            <person name="Binder M."/>
            <person name="Riley R."/>
            <person name="Barry K."/>
            <person name="Blanchette R.A."/>
            <person name="Henrissat B."/>
            <person name="Martinez A.T."/>
            <person name="Otillar R."/>
            <person name="Spatafora J.W."/>
            <person name="Yadav J.S."/>
            <person name="Aerts A."/>
            <person name="Benoit I."/>
            <person name="Boyd A."/>
            <person name="Carlson A."/>
            <person name="Copeland A."/>
            <person name="Coutinho P.M."/>
            <person name="de Vries R.P."/>
            <person name="Ferreira P."/>
            <person name="Findley K."/>
            <person name="Foster B."/>
            <person name="Gaskell J."/>
            <person name="Glotzer D."/>
            <person name="Gorecki P."/>
            <person name="Heitman J."/>
            <person name="Hesse C."/>
            <person name="Hori C."/>
            <person name="Igarashi K."/>
            <person name="Jurgens J.A."/>
            <person name="Kallen N."/>
            <person name="Kersten P."/>
            <person name="Kohler A."/>
            <person name="Kuees U."/>
            <person name="Kumar T.K.A."/>
            <person name="Kuo A."/>
            <person name="LaButti K."/>
            <person name="Larrondo L.F."/>
            <person name="Lindquist E."/>
            <person name="Ling A."/>
            <person name="Lombard V."/>
            <person name="Lucas S."/>
            <person name="Lundell T."/>
            <person name="Martin R."/>
            <person name="McLaughlin D.J."/>
            <person name="Morgenstern I."/>
            <person name="Morin E."/>
            <person name="Murat C."/>
            <person name="Nagy L.G."/>
            <person name="Nolan M."/>
            <person name="Ohm R.A."/>
            <person name="Patyshakuliyeva A."/>
            <person name="Rokas A."/>
            <person name="Ruiz-Duenas F.J."/>
            <person name="Sabat G."/>
            <person name="Salamov A."/>
            <person name="Samejima M."/>
            <person name="Schmutz J."/>
            <person name="Slot J.C."/>
            <person name="St John F."/>
            <person name="Stenlid J."/>
            <person name="Sun H."/>
            <person name="Sun S."/>
            <person name="Syed K."/>
            <person name="Tsang A."/>
            <person name="Wiebenga A."/>
            <person name="Young D."/>
            <person name="Pisabarro A."/>
            <person name="Eastwood D.C."/>
            <person name="Martin F."/>
            <person name="Cullen D."/>
            <person name="Grigoriev I.V."/>
            <person name="Hibbett D.S."/>
        </authorList>
    </citation>
    <scope>NUCLEOTIDE SEQUENCE [LARGE SCALE GENOMIC DNA]</scope>
    <source>
        <strain evidence="4 5">ATCC 11539</strain>
    </source>
</reference>
<dbReference type="Proteomes" id="UP000030669">
    <property type="component" value="Unassembled WGS sequence"/>
</dbReference>
<dbReference type="InterPro" id="IPR008974">
    <property type="entry name" value="TRAF-like"/>
</dbReference>
<evidence type="ECO:0000313" key="5">
    <source>
        <dbReference type="Proteomes" id="UP000030669"/>
    </source>
</evidence>
<dbReference type="GeneID" id="19300679"/>
<dbReference type="PROSITE" id="PS50144">
    <property type="entry name" value="MATH"/>
    <property type="match status" value="1"/>
</dbReference>
<dbReference type="OrthoDB" id="6359816at2759"/>
<evidence type="ECO:0000256" key="1">
    <source>
        <dbReference type="SAM" id="MobiDB-lite"/>
    </source>
</evidence>
<dbReference type="InterPro" id="IPR002083">
    <property type="entry name" value="MATH/TRAF_dom"/>
</dbReference>
<dbReference type="Gene3D" id="2.60.210.10">
    <property type="entry name" value="Apoptosis, Tumor Necrosis Factor Receptor Associated Protein 2, Chain A"/>
    <property type="match status" value="1"/>
</dbReference>
<gene>
    <name evidence="4" type="ORF">GLOTRDRAFT_120820</name>
</gene>
<accession>S7RT02</accession>
<dbReference type="InterPro" id="IPR000210">
    <property type="entry name" value="BTB/POZ_dom"/>
</dbReference>
<dbReference type="PANTHER" id="PTHR24413">
    <property type="entry name" value="SPECKLE-TYPE POZ PROTEIN"/>
    <property type="match status" value="1"/>
</dbReference>
<dbReference type="HOGENOM" id="CLU_551004_0_0_1"/>
<feature type="domain" description="BTB" evidence="2">
    <location>
        <begin position="181"/>
        <end position="341"/>
    </location>
</feature>
<dbReference type="SUPFAM" id="SSF49599">
    <property type="entry name" value="TRAF domain-like"/>
    <property type="match status" value="1"/>
</dbReference>
<dbReference type="GO" id="GO:0030163">
    <property type="term" value="P:protein catabolic process"/>
    <property type="evidence" value="ECO:0007669"/>
    <property type="project" value="UniProtKB-ARBA"/>
</dbReference>
<dbReference type="STRING" id="670483.S7RT02"/>
<dbReference type="CDD" id="cd00121">
    <property type="entry name" value="MATH"/>
    <property type="match status" value="1"/>
</dbReference>
<evidence type="ECO:0000313" key="4">
    <source>
        <dbReference type="EMBL" id="EPQ56224.1"/>
    </source>
</evidence>
<proteinExistence type="predicted"/>
<feature type="compositionally biased region" description="Acidic residues" evidence="1">
    <location>
        <begin position="244"/>
        <end position="260"/>
    </location>
</feature>
<dbReference type="EMBL" id="KB469300">
    <property type="protein sequence ID" value="EPQ56224.1"/>
    <property type="molecule type" value="Genomic_DNA"/>
</dbReference>
<evidence type="ECO:0000259" key="3">
    <source>
        <dbReference type="PROSITE" id="PS50144"/>
    </source>
</evidence>
<dbReference type="PROSITE" id="PS50097">
    <property type="entry name" value="BTB"/>
    <property type="match status" value="1"/>
</dbReference>
<evidence type="ECO:0000259" key="2">
    <source>
        <dbReference type="PROSITE" id="PS50097"/>
    </source>
</evidence>
<feature type="domain" description="MATH" evidence="3">
    <location>
        <begin position="22"/>
        <end position="146"/>
    </location>
</feature>
<organism evidence="4 5">
    <name type="scientific">Gloeophyllum trabeum (strain ATCC 11539 / FP-39264 / Madison 617)</name>
    <name type="common">Brown rot fungus</name>
    <dbReference type="NCBI Taxonomy" id="670483"/>
    <lineage>
        <taxon>Eukaryota</taxon>
        <taxon>Fungi</taxon>
        <taxon>Dikarya</taxon>
        <taxon>Basidiomycota</taxon>
        <taxon>Agaricomycotina</taxon>
        <taxon>Agaricomycetes</taxon>
        <taxon>Gloeophyllales</taxon>
        <taxon>Gloeophyllaceae</taxon>
        <taxon>Gloeophyllum</taxon>
    </lineage>
</organism>
<name>S7RT02_GLOTA</name>
<keyword evidence="5" id="KW-1185">Reference proteome</keyword>
<dbReference type="Gene3D" id="3.30.710.10">
    <property type="entry name" value="Potassium Channel Kv1.1, Chain A"/>
    <property type="match status" value="2"/>
</dbReference>
<dbReference type="AlphaFoldDB" id="S7RT02"/>
<dbReference type="RefSeq" id="XP_007864990.1">
    <property type="nucleotide sequence ID" value="XM_007866799.1"/>
</dbReference>
<evidence type="ECO:0008006" key="6">
    <source>
        <dbReference type="Google" id="ProtNLM"/>
    </source>
</evidence>
<dbReference type="KEGG" id="gtr:GLOTRDRAFT_120820"/>
<dbReference type="SUPFAM" id="SSF54695">
    <property type="entry name" value="POZ domain"/>
    <property type="match status" value="1"/>
</dbReference>
<dbReference type="OMA" id="DINSHAP"/>
<dbReference type="SMART" id="SM00225">
    <property type="entry name" value="BTB"/>
    <property type="match status" value="1"/>
</dbReference>
<protein>
    <recommendedName>
        <fullName evidence="6">BTB domain-containing protein</fullName>
    </recommendedName>
</protein>
<feature type="region of interest" description="Disordered" evidence="1">
    <location>
        <begin position="244"/>
        <end position="266"/>
    </location>
</feature>
<sequence>MEWIESRVDQPQFRWELTQCSTISGSFEVHNLSHLCRSSQNAITLHYNSPTVGDKWVIEIVIRDKSTEWIGVYLKPKPITRLALARADFTLKSENGETIATYNFDKIHEFVPDNYGWGTRQFCRIDTISDNEVLRVNDVLRLDYAVAEYPEGYHSWTLGLRPPLQQLSDVLASMFDDPDTADVCFMIDHPHASRTWPRPIYAHTKFLAARCDYFKTLFSSGFVENKESLSGLGDMNWEESAWEQGSDSDYDYPATEENEEPPVGALSPYRHRSLAEETEAYPIVEELLPVGSSTPRSTGGGMDRRRGAERARRIVHISDFSYRTFRTVLHFLYTGCIAFAPLTSAYRVGVAQKTLLDDELQDRRIFNQRRAIAISPTGQVGNIPWASPKSIYRLSDKLGIPDLKAAAGQVIKESLTPATVVYELGSPFTSLFPDILQTQEEYAENHWAEVCRTASFDELLDSVFQSYPPTQAKIWLRLIKSAVRNNQSTRLNPFC</sequence>
<dbReference type="eggNOG" id="ENOG502RC51">
    <property type="taxonomic scope" value="Eukaryota"/>
</dbReference>